<evidence type="ECO:0000313" key="1">
    <source>
        <dbReference type="EMBL" id="MEP0945966.1"/>
    </source>
</evidence>
<dbReference type="Proteomes" id="UP001482513">
    <property type="component" value="Unassembled WGS sequence"/>
</dbReference>
<reference evidence="1 2" key="1">
    <citation type="submission" date="2022-04" db="EMBL/GenBank/DDBJ databases">
        <title>Positive selection, recombination, and allopatry shape intraspecific diversity of widespread and dominant cyanobacteria.</title>
        <authorList>
            <person name="Wei J."/>
            <person name="Shu W."/>
            <person name="Hu C."/>
        </authorList>
    </citation>
    <scope>NUCLEOTIDE SEQUENCE [LARGE SCALE GENOMIC DNA]</scope>
    <source>
        <strain evidence="1 2">DQ-A4</strain>
    </source>
</reference>
<keyword evidence="2" id="KW-1185">Reference proteome</keyword>
<name>A0ABV0JZK5_9CYAN</name>
<organism evidence="1 2">
    <name type="scientific">Leptolyngbya subtilissima DQ-A4</name>
    <dbReference type="NCBI Taxonomy" id="2933933"/>
    <lineage>
        <taxon>Bacteria</taxon>
        <taxon>Bacillati</taxon>
        <taxon>Cyanobacteriota</taxon>
        <taxon>Cyanophyceae</taxon>
        <taxon>Leptolyngbyales</taxon>
        <taxon>Leptolyngbyaceae</taxon>
        <taxon>Leptolyngbya group</taxon>
        <taxon>Leptolyngbya</taxon>
    </lineage>
</organism>
<protein>
    <submittedName>
        <fullName evidence="1">Uncharacterized protein</fullName>
    </submittedName>
</protein>
<gene>
    <name evidence="1" type="ORF">NC992_03685</name>
</gene>
<dbReference type="RefSeq" id="WP_190699580.1">
    <property type="nucleotide sequence ID" value="NZ_JAMPKX010000001.1"/>
</dbReference>
<accession>A0ABV0JZK5</accession>
<proteinExistence type="predicted"/>
<evidence type="ECO:0000313" key="2">
    <source>
        <dbReference type="Proteomes" id="UP001482513"/>
    </source>
</evidence>
<sequence length="131" mass="14081">MLKSRDMIDKTIVSYDAGEKNETVQLTNERLQHLGRYASEITSQPLHGLGRTTAIALTSAILDPAAQKAFVTGKVPHREVLTLRGGLFALEGQPITREIADAAAAIGILDNLYRAVGGSWTVPARLDKAGE</sequence>
<dbReference type="EMBL" id="JAMPKX010000001">
    <property type="protein sequence ID" value="MEP0945966.1"/>
    <property type="molecule type" value="Genomic_DNA"/>
</dbReference>
<comment type="caution">
    <text evidence="1">The sequence shown here is derived from an EMBL/GenBank/DDBJ whole genome shotgun (WGS) entry which is preliminary data.</text>
</comment>